<dbReference type="EMBL" id="NHOC01000006">
    <property type="protein sequence ID" value="OUM20302.1"/>
    <property type="molecule type" value="Genomic_DNA"/>
</dbReference>
<dbReference type="PANTHER" id="PTHR43193:SF2">
    <property type="entry name" value="POLYFERREDOXIN PROTEIN FWDF"/>
    <property type="match status" value="1"/>
</dbReference>
<dbReference type="InterPro" id="IPR017900">
    <property type="entry name" value="4Fe4S_Fe_S_CS"/>
</dbReference>
<name>A0A252F3J8_9FIRM</name>
<evidence type="ECO:0000259" key="4">
    <source>
        <dbReference type="PROSITE" id="PS51379"/>
    </source>
</evidence>
<dbReference type="PROSITE" id="PS51379">
    <property type="entry name" value="4FE4S_FER_2"/>
    <property type="match status" value="2"/>
</dbReference>
<sequence length="398" mass="46054">MIQISDKRQCCGCEACMNACPNGCITMRADKEGFLYPEIEKQRCMDCGLCERVCPVIQVSADIPFEQNAYVVQIKDEKIRRESTSGGSFSAIAEYVLSRNGIVFGASYDRNFKVLHTKAESRSEMSKFRNSKYVQSDTGTTFRQVQQSLEEGRWVCYSGTPCQIEGLKAFLRKEYEKLITVDVVCRAVPSPLVWGKYVEMQKEKFGSDISNIMFRDKYYGYKYSTMTVKDRTGKSVYAFGIDTDPMLRAFFSNICDRPSCYDCKFKKRYRVSDFTIWDCYPVYDFDKALDDDKGTTRVLVHTEKGNTVFNEIRENLRYTVVSPDKLTKGFREMFESVEENAERTAFFADASRMSGKALFNKYYPETLKVKLERTVRIFCYHTGIYSVVKRTAKRILKR</sequence>
<keyword evidence="3" id="KW-0411">Iron-sulfur</keyword>
<dbReference type="InterPro" id="IPR007525">
    <property type="entry name" value="FrhB_FdhB_C"/>
</dbReference>
<dbReference type="InterPro" id="IPR052977">
    <property type="entry name" value="Polyferredoxin-like_ET"/>
</dbReference>
<keyword evidence="2" id="KW-0408">Iron</keyword>
<dbReference type="Gene3D" id="3.30.70.20">
    <property type="match status" value="1"/>
</dbReference>
<dbReference type="InterPro" id="IPR017896">
    <property type="entry name" value="4Fe4S_Fe-S-bd"/>
</dbReference>
<dbReference type="AlphaFoldDB" id="A0A252F3J8"/>
<proteinExistence type="predicted"/>
<dbReference type="Proteomes" id="UP000194903">
    <property type="component" value="Unassembled WGS sequence"/>
</dbReference>
<reference evidence="5 6" key="1">
    <citation type="submission" date="2017-05" db="EMBL/GenBank/DDBJ databases">
        <title>Butyricicoccus porcorum sp. nov. a butyrate-producing bacterium from the swine intestinal tract.</title>
        <authorList>
            <person name="Trachsel J."/>
            <person name="Humphrey S."/>
            <person name="Allen H.K."/>
        </authorList>
    </citation>
    <scope>NUCLEOTIDE SEQUENCE [LARGE SCALE GENOMIC DNA]</scope>
    <source>
        <strain evidence="5">BB10</strain>
    </source>
</reference>
<evidence type="ECO:0000313" key="5">
    <source>
        <dbReference type="EMBL" id="OUM20302.1"/>
    </source>
</evidence>
<dbReference type="GO" id="GO:0051536">
    <property type="term" value="F:iron-sulfur cluster binding"/>
    <property type="evidence" value="ECO:0007669"/>
    <property type="project" value="UniProtKB-KW"/>
</dbReference>
<evidence type="ECO:0000256" key="2">
    <source>
        <dbReference type="ARBA" id="ARBA00023004"/>
    </source>
</evidence>
<organism evidence="5 6">
    <name type="scientific">Butyricicoccus porcorum</name>
    <dbReference type="NCBI Taxonomy" id="1945634"/>
    <lineage>
        <taxon>Bacteria</taxon>
        <taxon>Bacillati</taxon>
        <taxon>Bacillota</taxon>
        <taxon>Clostridia</taxon>
        <taxon>Eubacteriales</taxon>
        <taxon>Butyricicoccaceae</taxon>
        <taxon>Butyricicoccus</taxon>
    </lineage>
</organism>
<gene>
    <name evidence="5" type="ORF">CBW42_08285</name>
</gene>
<evidence type="ECO:0000256" key="3">
    <source>
        <dbReference type="ARBA" id="ARBA00023014"/>
    </source>
</evidence>
<dbReference type="Pfam" id="PF12838">
    <property type="entry name" value="Fer4_7"/>
    <property type="match status" value="1"/>
</dbReference>
<dbReference type="OrthoDB" id="430408at2"/>
<accession>A0A252F3J8</accession>
<dbReference type="RefSeq" id="WP_087019856.1">
    <property type="nucleotide sequence ID" value="NZ_NHOC01000006.1"/>
</dbReference>
<feature type="domain" description="4Fe-4S ferredoxin-type" evidence="4">
    <location>
        <begin position="35"/>
        <end position="62"/>
    </location>
</feature>
<keyword evidence="1" id="KW-0479">Metal-binding</keyword>
<dbReference type="PROSITE" id="PS00198">
    <property type="entry name" value="4FE4S_FER_1"/>
    <property type="match status" value="2"/>
</dbReference>
<dbReference type="Pfam" id="PF04432">
    <property type="entry name" value="FrhB_FdhB_C"/>
    <property type="match status" value="1"/>
</dbReference>
<keyword evidence="6" id="KW-1185">Reference proteome</keyword>
<dbReference type="SUPFAM" id="SSF54862">
    <property type="entry name" value="4Fe-4S ferredoxins"/>
    <property type="match status" value="1"/>
</dbReference>
<dbReference type="GO" id="GO:0046872">
    <property type="term" value="F:metal ion binding"/>
    <property type="evidence" value="ECO:0007669"/>
    <property type="project" value="UniProtKB-KW"/>
</dbReference>
<dbReference type="PANTHER" id="PTHR43193">
    <property type="match status" value="1"/>
</dbReference>
<protein>
    <submittedName>
        <fullName evidence="5">Hydrogenase</fullName>
    </submittedName>
</protein>
<comment type="caution">
    <text evidence="5">The sequence shown here is derived from an EMBL/GenBank/DDBJ whole genome shotgun (WGS) entry which is preliminary data.</text>
</comment>
<evidence type="ECO:0000313" key="6">
    <source>
        <dbReference type="Proteomes" id="UP000194903"/>
    </source>
</evidence>
<evidence type="ECO:0000256" key="1">
    <source>
        <dbReference type="ARBA" id="ARBA00022723"/>
    </source>
</evidence>
<feature type="domain" description="4Fe-4S ferredoxin-type" evidence="4">
    <location>
        <begin position="1"/>
        <end position="30"/>
    </location>
</feature>